<keyword evidence="6" id="KW-1185">Reference proteome</keyword>
<keyword evidence="2 3" id="KW-0802">TPR repeat</keyword>
<dbReference type="PROSITE" id="PS50005">
    <property type="entry name" value="TPR"/>
    <property type="match status" value="10"/>
</dbReference>
<feature type="repeat" description="TPR" evidence="3">
    <location>
        <begin position="770"/>
        <end position="803"/>
    </location>
</feature>
<evidence type="ECO:0000256" key="4">
    <source>
        <dbReference type="SAM" id="SignalP"/>
    </source>
</evidence>
<keyword evidence="4" id="KW-0732">Signal</keyword>
<dbReference type="InterPro" id="IPR019734">
    <property type="entry name" value="TPR_rpt"/>
</dbReference>
<feature type="repeat" description="TPR" evidence="3">
    <location>
        <begin position="601"/>
        <end position="634"/>
    </location>
</feature>
<dbReference type="RefSeq" id="WP_272109536.1">
    <property type="nucleotide sequence ID" value="NZ_JAQMTI010000032.1"/>
</dbReference>
<evidence type="ECO:0000256" key="3">
    <source>
        <dbReference type="PROSITE-ProRule" id="PRU00339"/>
    </source>
</evidence>
<organism evidence="5 6">
    <name type="scientific">Sphaerospermopsis kisseleviana CS-549</name>
    <dbReference type="NCBI Taxonomy" id="3021783"/>
    <lineage>
        <taxon>Bacteria</taxon>
        <taxon>Bacillati</taxon>
        <taxon>Cyanobacteriota</taxon>
        <taxon>Cyanophyceae</taxon>
        <taxon>Nostocales</taxon>
        <taxon>Aphanizomenonaceae</taxon>
        <taxon>Sphaerospermopsis</taxon>
        <taxon>Sphaerospermopsis kisseleviana</taxon>
    </lineage>
</organism>
<dbReference type="SUPFAM" id="SSF50494">
    <property type="entry name" value="Trypsin-like serine proteases"/>
    <property type="match status" value="2"/>
</dbReference>
<feature type="repeat" description="TPR" evidence="3">
    <location>
        <begin position="635"/>
        <end position="668"/>
    </location>
</feature>
<dbReference type="SMART" id="SM00028">
    <property type="entry name" value="TPR"/>
    <property type="match status" value="11"/>
</dbReference>
<dbReference type="PANTHER" id="PTHR44858">
    <property type="entry name" value="TETRATRICOPEPTIDE REPEAT PROTEIN 6"/>
    <property type="match status" value="1"/>
</dbReference>
<dbReference type="InterPro" id="IPR043504">
    <property type="entry name" value="Peptidase_S1_PA_chymotrypsin"/>
</dbReference>
<dbReference type="InterPro" id="IPR011990">
    <property type="entry name" value="TPR-like_helical_dom_sf"/>
</dbReference>
<dbReference type="Pfam" id="PF13365">
    <property type="entry name" value="Trypsin_2"/>
    <property type="match status" value="2"/>
</dbReference>
<sequence>MNTKTVSIFSLAFLLVSTLSIETSSNSISLAAIDNISCQIKADNGDTGAYSQKQLQTIAKRITVRVISDNNSGSGTLLSKRGNTYLVLTNSHVIRGVNKISLTTADGKTYNAQTVPNTNFNKFDLALLQFQSNENYCLQEVANSVPNTEMEVMAAGYSATKGQIVFRTGRVEKIADKPLKEGYQIGYSSDIDQGMSGGAIINSVGQIIGINGRSAYPILNTGYVYPDGSRPSNAEIQEMRKLSWGIPTSTLLAQVKPEILTAYSLPVPNISQPVPDVPALTGWLGEIEQKAKQITVRIDSSDESNGSGVIIAKEGDTYTVLTAAHIFCESENETQSCGLFNYSILAPDGKQYPIEKGSIKLESGVDLAVVKFRSPATYQIATLANHNPKDDEYILTAGYPKLGQTSPWRLTMGQIFSKEQGLFQTTQSDFRNNSSGNSGNVSSSVSQSAVSLTGGYELVYRSITFGGMSGGPVLDTQGRVIGIHGRAEGETAIDEKTGDRGSSGGKVQIGNSLGIPISTFLAIANKLDTQGQKVETTPAAKLNQQQVNSIQAAILSVDVSKGNTTASQWIERGNQLWRLRRLPEAIEAFDRAIQLKPAFIHLAYYGKGLALSSNKKYQEAVAPLQQAVKSQPDFVAAWIQLSTVYTKLKQGNEALPAINKAIELQPNNPNWYNEKSNVLYELKRYAEAEVAINEAIKLSPRSGFYTNRGNLYVQQKKWELALADYNQAININPDFALAYYNRGNLYSDQKKWELALADYNQAIKINPDDADAYNNRGVLYSDQKKWELALADYNQAIKINPDDAGAYNNRGALYYEQKKWELALADFNQAININPDLALAYYNRGNLYKNQKKWELALADYNQAIKINPDYADAYNNRGNLYSDQKKWELALADFNQAIKINPDYALAYYNRGLVYDNQKKWELALADYNQAIKINPDLA</sequence>
<dbReference type="Pfam" id="PF13414">
    <property type="entry name" value="TPR_11"/>
    <property type="match status" value="2"/>
</dbReference>
<dbReference type="Pfam" id="PF13432">
    <property type="entry name" value="TPR_16"/>
    <property type="match status" value="2"/>
</dbReference>
<feature type="repeat" description="TPR" evidence="3">
    <location>
        <begin position="872"/>
        <end position="905"/>
    </location>
</feature>
<dbReference type="InterPro" id="IPR009003">
    <property type="entry name" value="Peptidase_S1_PA"/>
</dbReference>
<feature type="repeat" description="TPR" evidence="3">
    <location>
        <begin position="566"/>
        <end position="599"/>
    </location>
</feature>
<feature type="repeat" description="TPR" evidence="3">
    <location>
        <begin position="906"/>
        <end position="939"/>
    </location>
</feature>
<dbReference type="PROSITE" id="PS50293">
    <property type="entry name" value="TPR_REGION"/>
    <property type="match status" value="7"/>
</dbReference>
<reference evidence="5 6" key="1">
    <citation type="submission" date="2023-01" db="EMBL/GenBank/DDBJ databases">
        <title>Genomes from the Australian National Cyanobacteria Reference Collection.</title>
        <authorList>
            <person name="Willis A."/>
            <person name="Lee E.M.F."/>
        </authorList>
    </citation>
    <scope>NUCLEOTIDE SEQUENCE [LARGE SCALE GENOMIC DNA]</scope>
    <source>
        <strain evidence="5 6">CS-549</strain>
    </source>
</reference>
<feature type="non-terminal residue" evidence="5">
    <location>
        <position position="940"/>
    </location>
</feature>
<keyword evidence="1" id="KW-0677">Repeat</keyword>
<feature type="repeat" description="TPR" evidence="3">
    <location>
        <begin position="702"/>
        <end position="735"/>
    </location>
</feature>
<evidence type="ECO:0000313" key="5">
    <source>
        <dbReference type="EMBL" id="MDB9440288.1"/>
    </source>
</evidence>
<gene>
    <name evidence="5" type="ORF">PN497_02665</name>
</gene>
<name>A0ABT4ZNA7_9CYAN</name>
<accession>A0ABT4ZNA7</accession>
<dbReference type="Gene3D" id="2.40.10.10">
    <property type="entry name" value="Trypsin-like serine proteases"/>
    <property type="match status" value="4"/>
</dbReference>
<feature type="repeat" description="TPR" evidence="3">
    <location>
        <begin position="804"/>
        <end position="837"/>
    </location>
</feature>
<dbReference type="Pfam" id="PF00515">
    <property type="entry name" value="TPR_1"/>
    <property type="match status" value="3"/>
</dbReference>
<feature type="repeat" description="TPR" evidence="3">
    <location>
        <begin position="736"/>
        <end position="769"/>
    </location>
</feature>
<evidence type="ECO:0000256" key="2">
    <source>
        <dbReference type="ARBA" id="ARBA00022803"/>
    </source>
</evidence>
<feature type="chain" id="PRO_5045249960" evidence="4">
    <location>
        <begin position="23"/>
        <end position="940"/>
    </location>
</feature>
<dbReference type="SUPFAM" id="SSF48452">
    <property type="entry name" value="TPR-like"/>
    <property type="match status" value="2"/>
</dbReference>
<evidence type="ECO:0000313" key="6">
    <source>
        <dbReference type="Proteomes" id="UP001211711"/>
    </source>
</evidence>
<feature type="repeat" description="TPR" evidence="3">
    <location>
        <begin position="838"/>
        <end position="871"/>
    </location>
</feature>
<dbReference type="Gene3D" id="1.25.40.10">
    <property type="entry name" value="Tetratricopeptide repeat domain"/>
    <property type="match status" value="4"/>
</dbReference>
<protein>
    <submittedName>
        <fullName evidence="5">Tetratricopeptide repeat protein</fullName>
    </submittedName>
</protein>
<dbReference type="Proteomes" id="UP001211711">
    <property type="component" value="Unassembled WGS sequence"/>
</dbReference>
<evidence type="ECO:0000256" key="1">
    <source>
        <dbReference type="ARBA" id="ARBA00022737"/>
    </source>
</evidence>
<comment type="caution">
    <text evidence="5">The sequence shown here is derived from an EMBL/GenBank/DDBJ whole genome shotgun (WGS) entry which is preliminary data.</text>
</comment>
<dbReference type="InterPro" id="IPR050498">
    <property type="entry name" value="Ycf3"/>
</dbReference>
<dbReference type="EMBL" id="JAQMTI010000032">
    <property type="protein sequence ID" value="MDB9440288.1"/>
    <property type="molecule type" value="Genomic_DNA"/>
</dbReference>
<dbReference type="PANTHER" id="PTHR44858:SF1">
    <property type="entry name" value="UDP-N-ACETYLGLUCOSAMINE--PEPTIDE N-ACETYLGLUCOSAMINYLTRANSFERASE SPINDLY-RELATED"/>
    <property type="match status" value="1"/>
</dbReference>
<proteinExistence type="predicted"/>
<feature type="signal peptide" evidence="4">
    <location>
        <begin position="1"/>
        <end position="22"/>
    </location>
</feature>